<reference evidence="3 4" key="1">
    <citation type="submission" date="2019-08" db="EMBL/GenBank/DDBJ databases">
        <title>Identification of a novel species of the genus Boseongicola.</title>
        <authorList>
            <person name="Zhang X.-Q."/>
        </authorList>
    </citation>
    <scope>NUCLEOTIDE SEQUENCE [LARGE SCALE GENOMIC DNA]</scope>
    <source>
        <strain evidence="3 4">HY14</strain>
    </source>
</reference>
<keyword evidence="4" id="KW-1185">Reference proteome</keyword>
<dbReference type="InterPro" id="IPR029058">
    <property type="entry name" value="AB_hydrolase_fold"/>
</dbReference>
<dbReference type="SUPFAM" id="SSF53474">
    <property type="entry name" value="alpha/beta-Hydrolases"/>
    <property type="match status" value="1"/>
</dbReference>
<dbReference type="Pfam" id="PF07859">
    <property type="entry name" value="Abhydrolase_3"/>
    <property type="match status" value="1"/>
</dbReference>
<comment type="caution">
    <text evidence="3">The sequence shown here is derived from an EMBL/GenBank/DDBJ whole genome shotgun (WGS) entry which is preliminary data.</text>
</comment>
<dbReference type="AlphaFoldDB" id="A0A5D0RNP2"/>
<organism evidence="3 4">
    <name type="scientific">Maritimibacter fusiformis</name>
    <dbReference type="NCBI Taxonomy" id="2603819"/>
    <lineage>
        <taxon>Bacteria</taxon>
        <taxon>Pseudomonadati</taxon>
        <taxon>Pseudomonadota</taxon>
        <taxon>Alphaproteobacteria</taxon>
        <taxon>Rhodobacterales</taxon>
        <taxon>Roseobacteraceae</taxon>
        <taxon>Maritimibacter</taxon>
    </lineage>
</organism>
<proteinExistence type="predicted"/>
<sequence length="266" mass="29520">MDNDLAYANADFIPDAMAYPPRWAKSAEAFRLRQGPRARLAIAYGPGPRQKLDLFLPKTAPEGLVMFVHGGYWRQFHRSDWSHMAAGALQRGQAVAVPSYTLAPEARISDITRQISAALRLAARQVDGPIVLAGHSAGGHLVARMNCTDVPLPDPLVARIRRIVPISPVGDLRPLLKTRMNEDLRLDEAEAEAESPTLNKSRRKIETLVWVGAEERPAFLDQAKWLDEAWDEATRQVAPGRHHFDVIEDLEDPDSALMKAMLPKSA</sequence>
<dbReference type="InterPro" id="IPR050300">
    <property type="entry name" value="GDXG_lipolytic_enzyme"/>
</dbReference>
<dbReference type="PANTHER" id="PTHR48081:SF33">
    <property type="entry name" value="KYNURENINE FORMAMIDASE"/>
    <property type="match status" value="1"/>
</dbReference>
<keyword evidence="1 3" id="KW-0378">Hydrolase</keyword>
<protein>
    <submittedName>
        <fullName evidence="3">Alpha/beta hydrolase</fullName>
    </submittedName>
</protein>
<evidence type="ECO:0000313" key="4">
    <source>
        <dbReference type="Proteomes" id="UP000322080"/>
    </source>
</evidence>
<dbReference type="RefSeq" id="WP_148376957.1">
    <property type="nucleotide sequence ID" value="NZ_VSIY01000004.1"/>
</dbReference>
<accession>A0A5D0RNP2</accession>
<dbReference type="Proteomes" id="UP000322080">
    <property type="component" value="Unassembled WGS sequence"/>
</dbReference>
<dbReference type="EMBL" id="VSIY01000004">
    <property type="protein sequence ID" value="TYB82194.1"/>
    <property type="molecule type" value="Genomic_DNA"/>
</dbReference>
<evidence type="ECO:0000259" key="2">
    <source>
        <dbReference type="Pfam" id="PF07859"/>
    </source>
</evidence>
<feature type="domain" description="Alpha/beta hydrolase fold-3" evidence="2">
    <location>
        <begin position="65"/>
        <end position="183"/>
    </location>
</feature>
<gene>
    <name evidence="3" type="ORF">FVF75_05555</name>
</gene>
<name>A0A5D0RNP2_9RHOB</name>
<evidence type="ECO:0000256" key="1">
    <source>
        <dbReference type="ARBA" id="ARBA00022801"/>
    </source>
</evidence>
<dbReference type="InterPro" id="IPR013094">
    <property type="entry name" value="AB_hydrolase_3"/>
</dbReference>
<evidence type="ECO:0000313" key="3">
    <source>
        <dbReference type="EMBL" id="TYB82194.1"/>
    </source>
</evidence>
<dbReference type="GO" id="GO:0016787">
    <property type="term" value="F:hydrolase activity"/>
    <property type="evidence" value="ECO:0007669"/>
    <property type="project" value="UniProtKB-KW"/>
</dbReference>
<dbReference type="PANTHER" id="PTHR48081">
    <property type="entry name" value="AB HYDROLASE SUPERFAMILY PROTEIN C4A8.06C"/>
    <property type="match status" value="1"/>
</dbReference>
<dbReference type="Gene3D" id="3.40.50.1820">
    <property type="entry name" value="alpha/beta hydrolase"/>
    <property type="match status" value="1"/>
</dbReference>